<dbReference type="EMBL" id="JAAYUN010000144">
    <property type="protein sequence ID" value="NLJ23115.1"/>
    <property type="molecule type" value="Genomic_DNA"/>
</dbReference>
<accession>A0A7K4AJR3</accession>
<comment type="caution">
    <text evidence="1">The sequence shown here is derived from an EMBL/GenBank/DDBJ whole genome shotgun (WGS) entry which is preliminary data.</text>
</comment>
<dbReference type="AlphaFoldDB" id="A0A7K4AJR3"/>
<dbReference type="PANTHER" id="PTHR39673:SF8">
    <property type="entry name" value="GLUTAMATE SYNTHASE ALPHA SUBUNIT C-TERMINAL DOMAIN-CONTAINING PROTEIN"/>
    <property type="match status" value="1"/>
</dbReference>
<dbReference type="PANTHER" id="PTHR39673">
    <property type="entry name" value="TUNGSTEN FORMYLMETHANOFURAN DEHYDROGENASE, SUBUNIT C (FWDC)"/>
    <property type="match status" value="1"/>
</dbReference>
<evidence type="ECO:0000313" key="2">
    <source>
        <dbReference type="Proteomes" id="UP000544742"/>
    </source>
</evidence>
<dbReference type="GO" id="GO:0016491">
    <property type="term" value="F:oxidoreductase activity"/>
    <property type="evidence" value="ECO:0007669"/>
    <property type="project" value="InterPro"/>
</dbReference>
<name>A0A7K4AJR3_METSH</name>
<sequence>MLQILASGEKCLGDFTFDFYWQHQGSRLDMDQKIGEASLRQIVQSLRKGERVNISGDVGSRLGSSLGVDLIRLGGKGGPIEGTGSIVVEGDVGRRMGISMLRGAIYVSGRVSEPMGNVIEVDSDLTGYRMFVSITEALEKGWDVTEPNHLDQQGLFIEDGIIRDTLGARNPADKTIKLEGDAGMSTGILMRSGQIIVEGNALENTAVLLRGGRILVRGSTKDFTGAEMRGGEVFIEGDAGSFTCARMKGGVVYARQALPLPPAKRHPLSPSERTVVARALELSPMQALMYSRFGLQ</sequence>
<dbReference type="InterPro" id="IPR036485">
    <property type="entry name" value="Glu_synth_asu_C_sf"/>
</dbReference>
<proteinExistence type="predicted"/>
<dbReference type="Proteomes" id="UP000544742">
    <property type="component" value="Unassembled WGS sequence"/>
</dbReference>
<organism evidence="1 2">
    <name type="scientific">Methanothrix soehngenii</name>
    <name type="common">Methanosaeta concilii</name>
    <dbReference type="NCBI Taxonomy" id="2223"/>
    <lineage>
        <taxon>Archaea</taxon>
        <taxon>Methanobacteriati</taxon>
        <taxon>Methanobacteriota</taxon>
        <taxon>Stenosarchaea group</taxon>
        <taxon>Methanomicrobia</taxon>
        <taxon>Methanotrichales</taxon>
        <taxon>Methanotrichaceae</taxon>
        <taxon>Methanothrix</taxon>
    </lineage>
</organism>
<reference evidence="1 2" key="1">
    <citation type="journal article" date="2020" name="Biotechnol. Biofuels">
        <title>New insights from the biogas microbiome by comprehensive genome-resolved metagenomics of nearly 1600 species originating from multiple anaerobic digesters.</title>
        <authorList>
            <person name="Campanaro S."/>
            <person name="Treu L."/>
            <person name="Rodriguez-R L.M."/>
            <person name="Kovalovszki A."/>
            <person name="Ziels R.M."/>
            <person name="Maus I."/>
            <person name="Zhu X."/>
            <person name="Kougias P.G."/>
            <person name="Basile A."/>
            <person name="Luo G."/>
            <person name="Schluter A."/>
            <person name="Konstantinidis K.T."/>
            <person name="Angelidaki I."/>
        </authorList>
    </citation>
    <scope>NUCLEOTIDE SEQUENCE [LARGE SCALE GENOMIC DNA]</scope>
    <source>
        <strain evidence="1">AS27yjCOA_157</strain>
    </source>
</reference>
<protein>
    <submittedName>
        <fullName evidence="1">Tributyrin esterase</fullName>
    </submittedName>
</protein>
<dbReference type="Gene3D" id="2.160.20.60">
    <property type="entry name" value="Glutamate synthase, alpha subunit, C-terminal domain"/>
    <property type="match status" value="1"/>
</dbReference>
<gene>
    <name evidence="1" type="ORF">GX426_08410</name>
</gene>
<dbReference type="SUPFAM" id="SSF69336">
    <property type="entry name" value="Alpha subunit of glutamate synthase, C-terminal domain"/>
    <property type="match status" value="2"/>
</dbReference>
<evidence type="ECO:0000313" key="1">
    <source>
        <dbReference type="EMBL" id="NLJ23115.1"/>
    </source>
</evidence>